<evidence type="ECO:0000313" key="2">
    <source>
        <dbReference type="EMBL" id="QLQ39845.1"/>
    </source>
</evidence>
<dbReference type="SUPFAM" id="SSF47413">
    <property type="entry name" value="lambda repressor-like DNA-binding domains"/>
    <property type="match status" value="1"/>
</dbReference>
<dbReference type="PROSITE" id="PS50943">
    <property type="entry name" value="HTH_CROC1"/>
    <property type="match status" value="1"/>
</dbReference>
<dbReference type="Gene3D" id="1.10.260.40">
    <property type="entry name" value="lambda repressor-like DNA-binding domains"/>
    <property type="match status" value="1"/>
</dbReference>
<dbReference type="GO" id="GO:0003677">
    <property type="term" value="F:DNA binding"/>
    <property type="evidence" value="ECO:0007669"/>
    <property type="project" value="InterPro"/>
</dbReference>
<sequence>MGEPTAELIRAQIRRLRNAAGLNQEEFGRLVHYSASMVSAVETGGRPYDRLFLARADEVLNSGGLLVALLKMAERDGLPSWLRPWLEAERNARQLRCFHPTLIPALLQTANYARAVIRCDDLLSDAEMERRVTARMDRQDVLRQENPPQLVAVFDEGLLHRRDESFRGLLAQQIEHLVACAEHPHVSVHVLPLHVGLHIGMSGPFTLARGEEGGWVASMECQLTTSVIDGDADVATLLSRWEMIRSEALSRRQSLELLKEVVTSWT</sequence>
<evidence type="ECO:0000259" key="1">
    <source>
        <dbReference type="PROSITE" id="PS50943"/>
    </source>
</evidence>
<accession>A0A7L6BDH2</accession>
<protein>
    <submittedName>
        <fullName evidence="2">Helix-turn-helix transcriptional regulator</fullName>
    </submittedName>
</protein>
<dbReference type="AlphaFoldDB" id="A0A7L6BDH2"/>
<gene>
    <name evidence="2" type="ORF">H1D33_14040</name>
</gene>
<dbReference type="SMART" id="SM00530">
    <property type="entry name" value="HTH_XRE"/>
    <property type="match status" value="1"/>
</dbReference>
<dbReference type="InterPro" id="IPR001387">
    <property type="entry name" value="Cro/C1-type_HTH"/>
</dbReference>
<dbReference type="Pfam" id="PF19054">
    <property type="entry name" value="DUF5753"/>
    <property type="match status" value="1"/>
</dbReference>
<organism evidence="2 3">
    <name type="scientific">Micromonospora robiginosa</name>
    <dbReference type="NCBI Taxonomy" id="2749844"/>
    <lineage>
        <taxon>Bacteria</taxon>
        <taxon>Bacillati</taxon>
        <taxon>Actinomycetota</taxon>
        <taxon>Actinomycetes</taxon>
        <taxon>Micromonosporales</taxon>
        <taxon>Micromonosporaceae</taxon>
        <taxon>Micromonospora</taxon>
    </lineage>
</organism>
<dbReference type="CDD" id="cd00093">
    <property type="entry name" value="HTH_XRE"/>
    <property type="match status" value="1"/>
</dbReference>
<name>A0A7L6BDH2_9ACTN</name>
<reference evidence="3" key="1">
    <citation type="submission" date="2020-07" db="EMBL/GenBank/DDBJ databases">
        <title>A new Micromonospora strain with potent antibiotic activity isolated from the microbiome of a mid-Atlantic deep-sea sponge.</title>
        <authorList>
            <person name="Back C.R."/>
            <person name="Stennett H.L."/>
            <person name="Williams S.E."/>
            <person name="Wang L."/>
            <person name="Ojeda Gomez J."/>
            <person name="Abdulle O.M."/>
            <person name="Duffy T."/>
            <person name="Hendry K.R."/>
            <person name="Powell D."/>
            <person name="Stach J.E."/>
            <person name="Essex-Lopresti A.E."/>
            <person name="Willis C.L."/>
            <person name="Curnow P."/>
            <person name="Race P.R."/>
        </authorList>
    </citation>
    <scope>NUCLEOTIDE SEQUENCE [LARGE SCALE GENOMIC DNA]</scope>
    <source>
        <strain evidence="3">28ISP2-46</strain>
    </source>
</reference>
<evidence type="ECO:0000313" key="3">
    <source>
        <dbReference type="Proteomes" id="UP000510844"/>
    </source>
</evidence>
<dbReference type="Pfam" id="PF13560">
    <property type="entry name" value="HTH_31"/>
    <property type="match status" value="1"/>
</dbReference>
<dbReference type="InterPro" id="IPR043917">
    <property type="entry name" value="DUF5753"/>
</dbReference>
<reference evidence="2 3" key="2">
    <citation type="journal article" date="2021" name="Mar. Drugs">
        <title>A New Micromonospora Strain with Antibiotic Activity Isolated from the Microbiome of a Mid-Atlantic Deep-Sea Sponge.</title>
        <authorList>
            <person name="Back C.R."/>
            <person name="Stennett H.L."/>
            <person name="Williams S.E."/>
            <person name="Wang L."/>
            <person name="Ojeda Gomez J."/>
            <person name="Abdulle O.M."/>
            <person name="Duffy T."/>
            <person name="Neal C."/>
            <person name="Mantell J."/>
            <person name="Jepson M.A."/>
            <person name="Hendry K.R."/>
            <person name="Powell D."/>
            <person name="Stach J.E.M."/>
            <person name="Essex-Lopresti A.E."/>
            <person name="Willis C.L."/>
            <person name="Curnow P."/>
            <person name="Race P.R."/>
        </authorList>
    </citation>
    <scope>NUCLEOTIDE SEQUENCE [LARGE SCALE GENOMIC DNA]</scope>
    <source>
        <strain evidence="2 3">28ISP2-46</strain>
    </source>
</reference>
<dbReference type="InterPro" id="IPR010982">
    <property type="entry name" value="Lambda_DNA-bd_dom_sf"/>
</dbReference>
<dbReference type="KEGG" id="mfeu:H1D33_14040"/>
<feature type="domain" description="HTH cro/C1-type" evidence="1">
    <location>
        <begin position="13"/>
        <end position="44"/>
    </location>
</feature>
<dbReference type="RefSeq" id="WP_181572219.1">
    <property type="nucleotide sequence ID" value="NZ_CP059322.2"/>
</dbReference>
<dbReference type="Proteomes" id="UP000510844">
    <property type="component" value="Chromosome"/>
</dbReference>
<proteinExistence type="predicted"/>
<dbReference type="EMBL" id="CP059322">
    <property type="protein sequence ID" value="QLQ39845.1"/>
    <property type="molecule type" value="Genomic_DNA"/>
</dbReference>
<keyword evidence="3" id="KW-1185">Reference proteome</keyword>